<dbReference type="Gene3D" id="2.30.30.380">
    <property type="entry name" value="Zn-finger domain of Sec23/24"/>
    <property type="match status" value="1"/>
</dbReference>
<feature type="active site" evidence="10 11">
    <location>
        <position position="250"/>
    </location>
</feature>
<dbReference type="EMBL" id="JAVRBK010000010">
    <property type="protein sequence ID" value="KAK5638894.1"/>
    <property type="molecule type" value="Genomic_DNA"/>
</dbReference>
<evidence type="ECO:0000256" key="7">
    <source>
        <dbReference type="ARBA" id="ARBA00022801"/>
    </source>
</evidence>
<dbReference type="GO" id="GO:0006508">
    <property type="term" value="P:proteolysis"/>
    <property type="evidence" value="ECO:0007669"/>
    <property type="project" value="UniProtKB-KW"/>
</dbReference>
<keyword evidence="7 11" id="KW-0378">Hydrolase</keyword>
<evidence type="ECO:0000256" key="11">
    <source>
        <dbReference type="PROSITE-ProRule" id="PRU00239"/>
    </source>
</evidence>
<evidence type="ECO:0000259" key="15">
    <source>
        <dbReference type="PROSITE" id="PS50203"/>
    </source>
</evidence>
<feature type="active site" evidence="10 11">
    <location>
        <position position="430"/>
    </location>
</feature>
<keyword evidence="3 11" id="KW-0645">Protease</keyword>
<evidence type="ECO:0000256" key="9">
    <source>
        <dbReference type="ARBA" id="ARBA00022833"/>
    </source>
</evidence>
<keyword evidence="2" id="KW-0597">Phosphoprotein</keyword>
<dbReference type="SUPFAM" id="SSF90209">
    <property type="entry name" value="Ran binding protein zinc finger-like"/>
    <property type="match status" value="1"/>
</dbReference>
<organism evidence="16 17">
    <name type="scientific">Pyrocoelia pectoralis</name>
    <dbReference type="NCBI Taxonomy" id="417401"/>
    <lineage>
        <taxon>Eukaryota</taxon>
        <taxon>Metazoa</taxon>
        <taxon>Ecdysozoa</taxon>
        <taxon>Arthropoda</taxon>
        <taxon>Hexapoda</taxon>
        <taxon>Insecta</taxon>
        <taxon>Pterygota</taxon>
        <taxon>Neoptera</taxon>
        <taxon>Endopterygota</taxon>
        <taxon>Coleoptera</taxon>
        <taxon>Polyphaga</taxon>
        <taxon>Elateriformia</taxon>
        <taxon>Elateroidea</taxon>
        <taxon>Lampyridae</taxon>
        <taxon>Lampyrinae</taxon>
        <taxon>Pyrocoelia</taxon>
    </lineage>
</organism>
<keyword evidence="5" id="KW-0677">Repeat</keyword>
<dbReference type="PROSITE" id="PS01358">
    <property type="entry name" value="ZF_RANBP2_1"/>
    <property type="match status" value="2"/>
</dbReference>
<dbReference type="SMART" id="SM00547">
    <property type="entry name" value="ZnF_RBZ"/>
    <property type="match status" value="2"/>
</dbReference>
<gene>
    <name evidence="16" type="ORF">RI129_013189</name>
</gene>
<evidence type="ECO:0000256" key="6">
    <source>
        <dbReference type="ARBA" id="ARBA00022771"/>
    </source>
</evidence>
<feature type="compositionally biased region" description="Polar residues" evidence="13">
    <location>
        <begin position="85"/>
        <end position="100"/>
    </location>
</feature>
<dbReference type="PRINTS" id="PR00704">
    <property type="entry name" value="CALPAIN"/>
</dbReference>
<dbReference type="InterPro" id="IPR036443">
    <property type="entry name" value="Znf_RanBP2_sf"/>
</dbReference>
<evidence type="ECO:0000256" key="10">
    <source>
        <dbReference type="PIRSR" id="PIRSR622684-1"/>
    </source>
</evidence>
<dbReference type="InterPro" id="IPR038765">
    <property type="entry name" value="Papain-like_cys_pep_sf"/>
</dbReference>
<evidence type="ECO:0000256" key="8">
    <source>
        <dbReference type="ARBA" id="ARBA00022807"/>
    </source>
</evidence>
<keyword evidence="17" id="KW-1185">Reference proteome</keyword>
<dbReference type="Gene3D" id="3.90.70.10">
    <property type="entry name" value="Cysteine proteinases"/>
    <property type="match status" value="1"/>
</dbReference>
<reference evidence="16 17" key="1">
    <citation type="journal article" date="2024" name="Insects">
        <title>An Improved Chromosome-Level Genome Assembly of the Firefly Pyrocoelia pectoralis.</title>
        <authorList>
            <person name="Fu X."/>
            <person name="Meyer-Rochow V.B."/>
            <person name="Ballantyne L."/>
            <person name="Zhu X."/>
        </authorList>
    </citation>
    <scope>NUCLEOTIDE SEQUENCE [LARGE SCALE GENOMIC DNA]</scope>
    <source>
        <strain evidence="16">XCY_ONT2</strain>
    </source>
</reference>
<keyword evidence="6 12" id="KW-0863">Zinc-finger</keyword>
<dbReference type="PROSITE" id="PS50203">
    <property type="entry name" value="CALPAIN_CAT"/>
    <property type="match status" value="1"/>
</dbReference>
<dbReference type="InterPro" id="IPR022684">
    <property type="entry name" value="Calpain_cysteine_protease"/>
</dbReference>
<dbReference type="PANTHER" id="PTHR10183">
    <property type="entry name" value="CALPAIN"/>
    <property type="match status" value="1"/>
</dbReference>
<sequence>MEMPTTTLGQELESNSSPLTDSEGLTWTCKICTLINNILSLTCEACCASQLQTLSIANDVTLRRREFRSCSTGSIENAKACTSCKTTKNSADPPSTSSTRHGTKRRTKEARKKKELPPGLNSNEREDKSNPWQCLICKFQNVKSHTICDMCWTMRGSAVTAQPTEEELANIQWDYIVRDCTLNKQIYVDETFPPAPSSLYYFPQDDTGIDVKWRRLRDTVVNDCDKNLPWTVFRNPLPSDILQGCLLKNCWLLSALAVLVERKELIGTVLLTHQLCPQGVYQVRLCKDGHWTTVLIDDFVPCDKWGQLLYCEATRKQLWIPLIEKAAAKIHGCFEALEIGSTLEGLATLTGAPCESVQLQPSEDECDTDLIWARLLSARQAMFLMGASCGGGILNIDADEYKRKGLHPKHSYSLLDVRNAGGHRLLQLRNPWGYYVWTGDWSDDSDKWTAALRYELITDFTADATFWISFADVLKYFDSVDICKVRNGWNEIRLDGILPPLASHQHLSCFRLSVLEPTEVDITLFQDTQRKFERSQRSLLDLCVVLFEVHNNPPKIGALVGHSKRQIRGFVGCNKMLEATEYIIIPLAFNHWHAVRQQDADATYPRCVLAIHSSKKLLANQVSPSSYVLADAIISLTLARGEREEVRKGVTIYYLTKQWVGLVVMVENRHENKWVHVKCDCGESCNVVSTRGSFKTVDSVPPLHRQVIIVLTQLKNSEKLSTVPHVEQRLANSPGLYGRCDPGALHDPKLDHRTNGLHSPREIGSVLS</sequence>
<dbReference type="SUPFAM" id="SSF54001">
    <property type="entry name" value="Cysteine proteinases"/>
    <property type="match status" value="1"/>
</dbReference>
<dbReference type="Pfam" id="PF00648">
    <property type="entry name" value="Peptidase_C2"/>
    <property type="match status" value="1"/>
</dbReference>
<evidence type="ECO:0000256" key="1">
    <source>
        <dbReference type="ARBA" id="ARBA00007623"/>
    </source>
</evidence>
<proteinExistence type="inferred from homology"/>
<accession>A0AAN7V7R4</accession>
<dbReference type="AlphaFoldDB" id="A0AAN7V7R4"/>
<feature type="active site" evidence="10 11">
    <location>
        <position position="410"/>
    </location>
</feature>
<evidence type="ECO:0000256" key="4">
    <source>
        <dbReference type="ARBA" id="ARBA00022723"/>
    </source>
</evidence>
<dbReference type="PROSITE" id="PS50199">
    <property type="entry name" value="ZF_RANBP2_2"/>
    <property type="match status" value="1"/>
</dbReference>
<evidence type="ECO:0000256" key="13">
    <source>
        <dbReference type="SAM" id="MobiDB-lite"/>
    </source>
</evidence>
<comment type="caution">
    <text evidence="16">The sequence shown here is derived from an EMBL/GenBank/DDBJ whole genome shotgun (WGS) entry which is preliminary data.</text>
</comment>
<dbReference type="GO" id="GO:0004198">
    <property type="term" value="F:calcium-dependent cysteine-type endopeptidase activity"/>
    <property type="evidence" value="ECO:0007669"/>
    <property type="project" value="InterPro"/>
</dbReference>
<comment type="similarity">
    <text evidence="1">Belongs to the peptidase C2 family.</text>
</comment>
<feature type="region of interest" description="Disordered" evidence="13">
    <location>
        <begin position="85"/>
        <end position="128"/>
    </location>
</feature>
<evidence type="ECO:0000256" key="3">
    <source>
        <dbReference type="ARBA" id="ARBA00022670"/>
    </source>
</evidence>
<feature type="region of interest" description="Disordered" evidence="13">
    <location>
        <begin position="748"/>
        <end position="768"/>
    </location>
</feature>
<keyword evidence="9" id="KW-0862">Zinc</keyword>
<dbReference type="FunFam" id="3.90.70.10:FF:000010">
    <property type="entry name" value="Calpain 15"/>
    <property type="match status" value="1"/>
</dbReference>
<feature type="domain" description="RanBP2-type" evidence="14">
    <location>
        <begin position="128"/>
        <end position="157"/>
    </location>
</feature>
<dbReference type="GO" id="GO:0005737">
    <property type="term" value="C:cytoplasm"/>
    <property type="evidence" value="ECO:0007669"/>
    <property type="project" value="TreeGrafter"/>
</dbReference>
<dbReference type="InterPro" id="IPR001300">
    <property type="entry name" value="Peptidase_C2_calpain_cat"/>
</dbReference>
<evidence type="ECO:0000313" key="17">
    <source>
        <dbReference type="Proteomes" id="UP001329430"/>
    </source>
</evidence>
<dbReference type="SMART" id="SM00230">
    <property type="entry name" value="CysPc"/>
    <property type="match status" value="1"/>
</dbReference>
<feature type="region of interest" description="Disordered" evidence="13">
    <location>
        <begin position="1"/>
        <end position="20"/>
    </location>
</feature>
<keyword evidence="4" id="KW-0479">Metal-binding</keyword>
<evidence type="ECO:0000256" key="2">
    <source>
        <dbReference type="ARBA" id="ARBA00022553"/>
    </source>
</evidence>
<dbReference type="CDD" id="cd00044">
    <property type="entry name" value="CysPc"/>
    <property type="match status" value="1"/>
</dbReference>
<protein>
    <recommendedName>
        <fullName evidence="18">Calpain-D</fullName>
    </recommendedName>
</protein>
<dbReference type="Proteomes" id="UP001329430">
    <property type="component" value="Chromosome 10"/>
</dbReference>
<dbReference type="PANTHER" id="PTHR10183:SF382">
    <property type="entry name" value="CALPAIN-15"/>
    <property type="match status" value="1"/>
</dbReference>
<evidence type="ECO:0000259" key="14">
    <source>
        <dbReference type="PROSITE" id="PS50199"/>
    </source>
</evidence>
<keyword evidence="8 11" id="KW-0788">Thiol protease</keyword>
<dbReference type="InterPro" id="IPR001876">
    <property type="entry name" value="Znf_RanBP2"/>
</dbReference>
<name>A0AAN7V7R4_9COLE</name>
<evidence type="ECO:0000256" key="12">
    <source>
        <dbReference type="PROSITE-ProRule" id="PRU00322"/>
    </source>
</evidence>
<evidence type="ECO:0000256" key="5">
    <source>
        <dbReference type="ARBA" id="ARBA00022737"/>
    </source>
</evidence>
<dbReference type="GO" id="GO:0008270">
    <property type="term" value="F:zinc ion binding"/>
    <property type="evidence" value="ECO:0007669"/>
    <property type="project" value="UniProtKB-KW"/>
</dbReference>
<feature type="compositionally biased region" description="Basic residues" evidence="13">
    <location>
        <begin position="101"/>
        <end position="114"/>
    </location>
</feature>
<evidence type="ECO:0008006" key="18">
    <source>
        <dbReference type="Google" id="ProtNLM"/>
    </source>
</evidence>
<feature type="domain" description="Calpain catalytic" evidence="15">
    <location>
        <begin position="186"/>
        <end position="486"/>
    </location>
</feature>
<evidence type="ECO:0000313" key="16">
    <source>
        <dbReference type="EMBL" id="KAK5638894.1"/>
    </source>
</evidence>